<keyword evidence="12" id="KW-1185">Reference proteome</keyword>
<dbReference type="AlphaFoldDB" id="A0A8E2JBW9"/>
<feature type="transmembrane region" description="Helical" evidence="10">
    <location>
        <begin position="87"/>
        <end position="110"/>
    </location>
</feature>
<proteinExistence type="inferred from homology"/>
<dbReference type="EMBL" id="KV745181">
    <property type="protein sequence ID" value="OCK76773.1"/>
    <property type="molecule type" value="Genomic_DNA"/>
</dbReference>
<dbReference type="PANTHER" id="PTHR31806">
    <property type="entry name" value="PURINE-CYTOSINE PERMEASE FCY2-RELATED"/>
    <property type="match status" value="1"/>
</dbReference>
<evidence type="ECO:0000313" key="11">
    <source>
        <dbReference type="EMBL" id="OCK76773.1"/>
    </source>
</evidence>
<dbReference type="GO" id="GO:0005886">
    <property type="term" value="C:plasma membrane"/>
    <property type="evidence" value="ECO:0007669"/>
    <property type="project" value="TreeGrafter"/>
</dbReference>
<feature type="transmembrane region" description="Helical" evidence="10">
    <location>
        <begin position="411"/>
        <end position="432"/>
    </location>
</feature>
<feature type="transmembrane region" description="Helical" evidence="10">
    <location>
        <begin position="261"/>
        <end position="284"/>
    </location>
</feature>
<dbReference type="Gene3D" id="1.10.4160.10">
    <property type="entry name" value="Hydantoin permease"/>
    <property type="match status" value="1"/>
</dbReference>
<dbReference type="InterPro" id="IPR001248">
    <property type="entry name" value="Pur-cyt_permease"/>
</dbReference>
<feature type="transmembrane region" description="Helical" evidence="10">
    <location>
        <begin position="224"/>
        <end position="241"/>
    </location>
</feature>
<accession>A0A8E2JBW9</accession>
<evidence type="ECO:0000256" key="2">
    <source>
        <dbReference type="ARBA" id="ARBA00008974"/>
    </source>
</evidence>
<sequence length="538" mass="58045">MSKKITDSPKQELQESFLDVEKGPKGSHPPTAQSNAAGASVHLSTWQRLKQWNSKFETLTGLESRGIARVLPSEREPITSSSYLQIVLLWISCDLTANSITLAMLGPLVFELSFRDAAMCAVLGTLVGCLGPAYTCTWGPRSGNRTMIVARYFMGYYPSKLCCVLSLIIMLGYGTINCIITGQILSAVQGGSMSLVVGIIIVAAITLVVAVFGMKVFHTYERYAWLPQMLALFVLVGSAGPKFNTSTPSLGDSATIAGHRISYLSLCLSSPLAWSAAAADYFVYYPSSTPKHAIFLSTYIGNAVAFCFAYLLGIGLASGVSENPSWAASYSSSQGALILSGFSGLQAFGSICGVILALGVIADQIAATYSSALVLQMLGRRVGRVPRWTLTCLIVAIYTACALGGRNSLFAIFQNFLALMGYWVAIFVCIALEEEFLFRSKRIQRFRSRTPESVESDAGYDWDIWNDWKAVPVGIAALVAFLIGWAGAVLCMDQAWYVGPVAKLVGKDGADLGLWVAAGLTLLTYPPLRILEVKRFGR</sequence>
<evidence type="ECO:0000256" key="9">
    <source>
        <dbReference type="SAM" id="MobiDB-lite"/>
    </source>
</evidence>
<evidence type="ECO:0000256" key="10">
    <source>
        <dbReference type="SAM" id="Phobius"/>
    </source>
</evidence>
<comment type="similarity">
    <text evidence="2 8">Belongs to the purine-cytosine permease (2.A.39) family.</text>
</comment>
<evidence type="ECO:0000256" key="6">
    <source>
        <dbReference type="ARBA" id="ARBA00022989"/>
    </source>
</evidence>
<dbReference type="Pfam" id="PF02133">
    <property type="entry name" value="Transp_cyt_pur"/>
    <property type="match status" value="1"/>
</dbReference>
<evidence type="ECO:0000256" key="5">
    <source>
        <dbReference type="ARBA" id="ARBA00022692"/>
    </source>
</evidence>
<dbReference type="OrthoDB" id="5428495at2759"/>
<dbReference type="Proteomes" id="UP000250266">
    <property type="component" value="Unassembled WGS sequence"/>
</dbReference>
<feature type="compositionally biased region" description="Basic and acidic residues" evidence="9">
    <location>
        <begin position="1"/>
        <end position="24"/>
    </location>
</feature>
<evidence type="ECO:0000256" key="1">
    <source>
        <dbReference type="ARBA" id="ARBA00004141"/>
    </source>
</evidence>
<keyword evidence="5 10" id="KW-0812">Transmembrane</keyword>
<dbReference type="FunFam" id="1.10.4160.10:FF:000002">
    <property type="entry name" value="Purine-cytosine permease fcyB"/>
    <property type="match status" value="1"/>
</dbReference>
<keyword evidence="4" id="KW-0597">Phosphoprotein</keyword>
<dbReference type="GO" id="GO:0022857">
    <property type="term" value="F:transmembrane transporter activity"/>
    <property type="evidence" value="ECO:0007669"/>
    <property type="project" value="InterPro"/>
</dbReference>
<protein>
    <submittedName>
        <fullName evidence="11">Putative vitamin B6 transporter</fullName>
    </submittedName>
</protein>
<feature type="transmembrane region" description="Helical" evidence="10">
    <location>
        <begin position="470"/>
        <end position="492"/>
    </location>
</feature>
<feature type="transmembrane region" description="Helical" evidence="10">
    <location>
        <begin position="116"/>
        <end position="140"/>
    </location>
</feature>
<name>A0A8E2JBW9_9PEZI</name>
<evidence type="ECO:0000256" key="4">
    <source>
        <dbReference type="ARBA" id="ARBA00022553"/>
    </source>
</evidence>
<evidence type="ECO:0000256" key="8">
    <source>
        <dbReference type="PIRNR" id="PIRNR002744"/>
    </source>
</evidence>
<feature type="transmembrane region" description="Helical" evidence="10">
    <location>
        <begin position="161"/>
        <end position="185"/>
    </location>
</feature>
<organism evidence="11 12">
    <name type="scientific">Lepidopterella palustris CBS 459.81</name>
    <dbReference type="NCBI Taxonomy" id="1314670"/>
    <lineage>
        <taxon>Eukaryota</taxon>
        <taxon>Fungi</taxon>
        <taxon>Dikarya</taxon>
        <taxon>Ascomycota</taxon>
        <taxon>Pezizomycotina</taxon>
        <taxon>Dothideomycetes</taxon>
        <taxon>Pleosporomycetidae</taxon>
        <taxon>Mytilinidiales</taxon>
        <taxon>Argynnaceae</taxon>
        <taxon>Lepidopterella</taxon>
    </lineage>
</organism>
<reference evidence="11 12" key="1">
    <citation type="journal article" date="2016" name="Nat. Commun.">
        <title>Ectomycorrhizal ecology is imprinted in the genome of the dominant symbiotic fungus Cenococcum geophilum.</title>
        <authorList>
            <consortium name="DOE Joint Genome Institute"/>
            <person name="Peter M."/>
            <person name="Kohler A."/>
            <person name="Ohm R.A."/>
            <person name="Kuo A."/>
            <person name="Krutzmann J."/>
            <person name="Morin E."/>
            <person name="Arend M."/>
            <person name="Barry K.W."/>
            <person name="Binder M."/>
            <person name="Choi C."/>
            <person name="Clum A."/>
            <person name="Copeland A."/>
            <person name="Grisel N."/>
            <person name="Haridas S."/>
            <person name="Kipfer T."/>
            <person name="LaButti K."/>
            <person name="Lindquist E."/>
            <person name="Lipzen A."/>
            <person name="Maire R."/>
            <person name="Meier B."/>
            <person name="Mihaltcheva S."/>
            <person name="Molinier V."/>
            <person name="Murat C."/>
            <person name="Poggeler S."/>
            <person name="Quandt C.A."/>
            <person name="Sperisen C."/>
            <person name="Tritt A."/>
            <person name="Tisserant E."/>
            <person name="Crous P.W."/>
            <person name="Henrissat B."/>
            <person name="Nehls U."/>
            <person name="Egli S."/>
            <person name="Spatafora J.W."/>
            <person name="Grigoriev I.V."/>
            <person name="Martin F.M."/>
        </authorList>
    </citation>
    <scope>NUCLEOTIDE SEQUENCE [LARGE SCALE GENOMIC DNA]</scope>
    <source>
        <strain evidence="11 12">CBS 459.81</strain>
    </source>
</reference>
<feature type="transmembrane region" description="Helical" evidence="10">
    <location>
        <begin position="385"/>
        <end position="405"/>
    </location>
</feature>
<dbReference type="InterPro" id="IPR026030">
    <property type="entry name" value="Pur-cyt_permease_Fcy2/21/22"/>
</dbReference>
<keyword evidence="6 10" id="KW-1133">Transmembrane helix</keyword>
<dbReference type="GO" id="GO:0015851">
    <property type="term" value="P:nucleobase transport"/>
    <property type="evidence" value="ECO:0007669"/>
    <property type="project" value="UniProtKB-ARBA"/>
</dbReference>
<gene>
    <name evidence="11" type="ORF">K432DRAFT_335082</name>
</gene>
<dbReference type="PANTHER" id="PTHR31806:SF16">
    <property type="entry name" value="PURINE-CYTOSINE TRANSPORTER (EUROFUNG)"/>
    <property type="match status" value="1"/>
</dbReference>
<comment type="subcellular location">
    <subcellularLocation>
        <location evidence="1">Membrane</location>
        <topology evidence="1">Multi-pass membrane protein</topology>
    </subcellularLocation>
</comment>
<evidence type="ECO:0000313" key="12">
    <source>
        <dbReference type="Proteomes" id="UP000250266"/>
    </source>
</evidence>
<keyword evidence="3 8" id="KW-0813">Transport</keyword>
<dbReference type="PIRSF" id="PIRSF002744">
    <property type="entry name" value="Pur-cyt_permease"/>
    <property type="match status" value="1"/>
</dbReference>
<feature type="transmembrane region" description="Helical" evidence="10">
    <location>
        <begin position="296"/>
        <end position="317"/>
    </location>
</feature>
<feature type="transmembrane region" description="Helical" evidence="10">
    <location>
        <begin position="191"/>
        <end position="212"/>
    </location>
</feature>
<keyword evidence="7 8" id="KW-0472">Membrane</keyword>
<evidence type="ECO:0000256" key="3">
    <source>
        <dbReference type="ARBA" id="ARBA00022448"/>
    </source>
</evidence>
<evidence type="ECO:0000256" key="7">
    <source>
        <dbReference type="ARBA" id="ARBA00023136"/>
    </source>
</evidence>
<dbReference type="GO" id="GO:0000329">
    <property type="term" value="C:fungal-type vacuole membrane"/>
    <property type="evidence" value="ECO:0007669"/>
    <property type="project" value="TreeGrafter"/>
</dbReference>
<feature type="region of interest" description="Disordered" evidence="9">
    <location>
        <begin position="1"/>
        <end position="36"/>
    </location>
</feature>
<feature type="transmembrane region" description="Helical" evidence="10">
    <location>
        <begin position="337"/>
        <end position="361"/>
    </location>
</feature>
<feature type="transmembrane region" description="Helical" evidence="10">
    <location>
        <begin position="512"/>
        <end position="531"/>
    </location>
</feature>